<dbReference type="AlphaFoldDB" id="A0AAW2X4U4"/>
<organism evidence="2">
    <name type="scientific">Sesamum latifolium</name>
    <dbReference type="NCBI Taxonomy" id="2727402"/>
    <lineage>
        <taxon>Eukaryota</taxon>
        <taxon>Viridiplantae</taxon>
        <taxon>Streptophyta</taxon>
        <taxon>Embryophyta</taxon>
        <taxon>Tracheophyta</taxon>
        <taxon>Spermatophyta</taxon>
        <taxon>Magnoliopsida</taxon>
        <taxon>eudicotyledons</taxon>
        <taxon>Gunneridae</taxon>
        <taxon>Pentapetalae</taxon>
        <taxon>asterids</taxon>
        <taxon>lamiids</taxon>
        <taxon>Lamiales</taxon>
        <taxon>Pedaliaceae</taxon>
        <taxon>Sesamum</taxon>
    </lineage>
</organism>
<evidence type="ECO:0000259" key="1">
    <source>
        <dbReference type="Pfam" id="PF13966"/>
    </source>
</evidence>
<comment type="caution">
    <text evidence="2">The sequence shown here is derived from an EMBL/GenBank/DDBJ whole genome shotgun (WGS) entry which is preliminary data.</text>
</comment>
<gene>
    <name evidence="2" type="ORF">Slati_1461100</name>
</gene>
<reference evidence="2" key="2">
    <citation type="journal article" date="2024" name="Plant">
        <title>Genomic evolution and insights into agronomic trait innovations of Sesamum species.</title>
        <authorList>
            <person name="Miao H."/>
            <person name="Wang L."/>
            <person name="Qu L."/>
            <person name="Liu H."/>
            <person name="Sun Y."/>
            <person name="Le M."/>
            <person name="Wang Q."/>
            <person name="Wei S."/>
            <person name="Zheng Y."/>
            <person name="Lin W."/>
            <person name="Duan Y."/>
            <person name="Cao H."/>
            <person name="Xiong S."/>
            <person name="Wang X."/>
            <person name="Wei L."/>
            <person name="Li C."/>
            <person name="Ma Q."/>
            <person name="Ju M."/>
            <person name="Zhao R."/>
            <person name="Li G."/>
            <person name="Mu C."/>
            <person name="Tian Q."/>
            <person name="Mei H."/>
            <person name="Zhang T."/>
            <person name="Gao T."/>
            <person name="Zhang H."/>
        </authorList>
    </citation>
    <scope>NUCLEOTIDE SEQUENCE</scope>
    <source>
        <strain evidence="2">KEN1</strain>
    </source>
</reference>
<dbReference type="PANTHER" id="PTHR33116">
    <property type="entry name" value="REVERSE TRANSCRIPTASE ZINC-BINDING DOMAIN-CONTAINING PROTEIN-RELATED-RELATED"/>
    <property type="match status" value="1"/>
</dbReference>
<evidence type="ECO:0000313" key="2">
    <source>
        <dbReference type="EMBL" id="KAL0449047.1"/>
    </source>
</evidence>
<name>A0AAW2X4U4_9LAMI</name>
<reference evidence="2" key="1">
    <citation type="submission" date="2020-06" db="EMBL/GenBank/DDBJ databases">
        <authorList>
            <person name="Li T."/>
            <person name="Hu X."/>
            <person name="Zhang T."/>
            <person name="Song X."/>
            <person name="Zhang H."/>
            <person name="Dai N."/>
            <person name="Sheng W."/>
            <person name="Hou X."/>
            <person name="Wei L."/>
        </authorList>
    </citation>
    <scope>NUCLEOTIDE SEQUENCE</scope>
    <source>
        <strain evidence="2">KEN1</strain>
        <tissue evidence="2">Leaf</tissue>
    </source>
</reference>
<feature type="domain" description="Reverse transcriptase zinc-binding" evidence="1">
    <location>
        <begin position="137"/>
        <end position="227"/>
    </location>
</feature>
<sequence length="307" mass="35256">MVFSRNVEVVARSVLANILGVNVVPKHDKYLGLPTMSGRSKKELFEEIKECIWKKLHTWSSKQLSQAGRTVLLKTVLQTIPTIGWSPSYTWRSIWGTRDVLVAGLHWKVGDDSILDIKLTDGERDSLVWHFNKHDRFSVRSAYSMALCFREEAKCSGSAQSWDFLWSSKAPPGVLLFAWRCAQDALPTTVHLRSRGVKLDVCCGCYGIGVEDVLHVLFHCSLARLDWAISDLAWESIDGIQTGTKDWFREVHQKLGRWDWDYLLTICWSIWKARNMRLFEGRQLDAQEIIQHARRVVDGVQILLRTN</sequence>
<protein>
    <recommendedName>
        <fullName evidence="1">Reverse transcriptase zinc-binding domain-containing protein</fullName>
    </recommendedName>
</protein>
<dbReference type="InterPro" id="IPR026960">
    <property type="entry name" value="RVT-Znf"/>
</dbReference>
<dbReference type="PANTHER" id="PTHR33116:SF86">
    <property type="entry name" value="REVERSE TRANSCRIPTASE DOMAIN-CONTAINING PROTEIN"/>
    <property type="match status" value="1"/>
</dbReference>
<dbReference type="EMBL" id="JACGWN010000005">
    <property type="protein sequence ID" value="KAL0449047.1"/>
    <property type="molecule type" value="Genomic_DNA"/>
</dbReference>
<dbReference type="Pfam" id="PF13966">
    <property type="entry name" value="zf-RVT"/>
    <property type="match status" value="1"/>
</dbReference>
<proteinExistence type="predicted"/>
<accession>A0AAW2X4U4</accession>